<organism evidence="3 4">
    <name type="scientific">Dioscorea cayennensis subsp. rotundata</name>
    <name type="common">White Guinea yam</name>
    <name type="synonym">Dioscorea rotundata</name>
    <dbReference type="NCBI Taxonomy" id="55577"/>
    <lineage>
        <taxon>Eukaryota</taxon>
        <taxon>Viridiplantae</taxon>
        <taxon>Streptophyta</taxon>
        <taxon>Embryophyta</taxon>
        <taxon>Tracheophyta</taxon>
        <taxon>Spermatophyta</taxon>
        <taxon>Magnoliopsida</taxon>
        <taxon>Liliopsida</taxon>
        <taxon>Dioscoreales</taxon>
        <taxon>Dioscoreaceae</taxon>
        <taxon>Dioscorea</taxon>
    </lineage>
</organism>
<evidence type="ECO:0000313" key="4">
    <source>
        <dbReference type="RefSeq" id="XP_039137416.1"/>
    </source>
</evidence>
<evidence type="ECO:0000313" key="3">
    <source>
        <dbReference type="Proteomes" id="UP001515500"/>
    </source>
</evidence>
<reference evidence="4" key="1">
    <citation type="submission" date="2025-08" db="UniProtKB">
        <authorList>
            <consortium name="RefSeq"/>
        </authorList>
    </citation>
    <scope>IDENTIFICATION</scope>
</reference>
<dbReference type="Pfam" id="PF13966">
    <property type="entry name" value="zf-RVT"/>
    <property type="match status" value="1"/>
</dbReference>
<accession>A0AB40CF57</accession>
<dbReference type="RefSeq" id="XP_039137416.1">
    <property type="nucleotide sequence ID" value="XM_039281482.1"/>
</dbReference>
<dbReference type="PANTHER" id="PTHR36617:SF16">
    <property type="entry name" value="OS04G0516500 PROTEIN"/>
    <property type="match status" value="1"/>
</dbReference>
<dbReference type="PANTHER" id="PTHR36617">
    <property type="entry name" value="PROTEIN, PUTATIVE-RELATED"/>
    <property type="match status" value="1"/>
</dbReference>
<keyword evidence="3" id="KW-1185">Reference proteome</keyword>
<feature type="signal peptide" evidence="1">
    <location>
        <begin position="1"/>
        <end position="31"/>
    </location>
</feature>
<name>A0AB40CF57_DIOCR</name>
<sequence>MGGWGILNLRFFNNALLAKWWWKIFAGHCWSKIIHFNYLSGGPPGPLFHSPPRNKSFFWAGITPLLPAFRACTSKKILNGASTFFWFDNWLGGRAPKDIWPDLFNNCLTPWTTTRHFYQNSSILASFFHETTMEDLFPIIQSIPECSSSQEDLYIWTLERNCSFSVRSFYKFLVDGGLRTPLYPLFWKVDCPSKVTLFCWLANDNKIPSMSNLAKIGCNFQNATDTCVLCYNNSETVDHLLIHCEFASRIWAFYVNNLHLLTTPISLDQVWITWIPSLEAHRRTFWDLLTRAIFWNIWLERNNRIFNLAFLSTTAILFKTSHMLIDWCSAARDPTLHVSSDSIQSVKRSLDFLSARSADLASNSI</sequence>
<keyword evidence="1" id="KW-0732">Signal</keyword>
<dbReference type="GeneID" id="120274944"/>
<gene>
    <name evidence="4" type="primary">LOC120274944</name>
</gene>
<dbReference type="AlphaFoldDB" id="A0AB40CF57"/>
<proteinExistence type="predicted"/>
<feature type="chain" id="PRO_5044252119" evidence="1">
    <location>
        <begin position="32"/>
        <end position="365"/>
    </location>
</feature>
<dbReference type="Proteomes" id="UP001515500">
    <property type="component" value="Chromosome 13"/>
</dbReference>
<evidence type="ECO:0000259" key="2">
    <source>
        <dbReference type="Pfam" id="PF13966"/>
    </source>
</evidence>
<protein>
    <submittedName>
        <fullName evidence="4">Uncharacterized protein LOC120274944</fullName>
    </submittedName>
</protein>
<evidence type="ECO:0000256" key="1">
    <source>
        <dbReference type="SAM" id="SignalP"/>
    </source>
</evidence>
<dbReference type="InterPro" id="IPR026960">
    <property type="entry name" value="RVT-Znf"/>
</dbReference>
<feature type="domain" description="Reverse transcriptase zinc-binding" evidence="2">
    <location>
        <begin position="164"/>
        <end position="251"/>
    </location>
</feature>